<sequence length="326" mass="38741">MKRPFKSFLAPLFEEFILSRQAAGQWCKTYYENLHYFDNYIADKYPTADIITDEMTSWCNPRPTENGNSCRVRTTVIWNFIDYARKRKWTKSRSKRNSASVPSSYLPHYFTREELVSFFHECDIYFMKLSLRQRSLHALLNRLELPVFFRLLLSSGMRTCEVRWLKCRNVDLKNGVVEIEKSKGAGQHRIALHQSMLAILKKYNVAMSELMPRREYFFPDRNDNVHTPAWEGYHFRNIWYRLNTEAARAYDLRSHYAVTNITKWEDHGYELSGKLLFLSRSMGHKSIQSTYGYFHITPMLTDKLKRNTENSFNNVLPQLSDDENEE</sequence>
<keyword evidence="4" id="KW-1185">Reference proteome</keyword>
<dbReference type="OrthoDB" id="9766545at2"/>
<proteinExistence type="predicted"/>
<dbReference type="InterPro" id="IPR013762">
    <property type="entry name" value="Integrase-like_cat_sf"/>
</dbReference>
<dbReference type="PROSITE" id="PS51898">
    <property type="entry name" value="TYR_RECOMBINASE"/>
    <property type="match status" value="1"/>
</dbReference>
<protein>
    <submittedName>
        <fullName evidence="3">Site-specific recombinase XerD</fullName>
    </submittedName>
</protein>
<name>A0A1M4WIL5_9BACT</name>
<dbReference type="SUPFAM" id="SSF56349">
    <property type="entry name" value="DNA breaking-rejoining enzymes"/>
    <property type="match status" value="1"/>
</dbReference>
<feature type="domain" description="Tyr recombinase" evidence="2">
    <location>
        <begin position="105"/>
        <end position="306"/>
    </location>
</feature>
<evidence type="ECO:0000313" key="3">
    <source>
        <dbReference type="EMBL" id="SHE81089.1"/>
    </source>
</evidence>
<dbReference type="AlphaFoldDB" id="A0A1M4WIL5"/>
<evidence type="ECO:0000259" key="2">
    <source>
        <dbReference type="PROSITE" id="PS51898"/>
    </source>
</evidence>
<accession>A0A1M4WIL5</accession>
<dbReference type="InterPro" id="IPR011010">
    <property type="entry name" value="DNA_brk_join_enz"/>
</dbReference>
<dbReference type="GO" id="GO:0003677">
    <property type="term" value="F:DNA binding"/>
    <property type="evidence" value="ECO:0007669"/>
    <property type="project" value="InterPro"/>
</dbReference>
<dbReference type="Proteomes" id="UP000184164">
    <property type="component" value="Unassembled WGS sequence"/>
</dbReference>
<dbReference type="Pfam" id="PF00589">
    <property type="entry name" value="Phage_integrase"/>
    <property type="match status" value="1"/>
</dbReference>
<dbReference type="InterPro" id="IPR002104">
    <property type="entry name" value="Integrase_catalytic"/>
</dbReference>
<dbReference type="GO" id="GO:0015074">
    <property type="term" value="P:DNA integration"/>
    <property type="evidence" value="ECO:0007669"/>
    <property type="project" value="InterPro"/>
</dbReference>
<gene>
    <name evidence="3" type="ORF">SAMN05444274_102458</name>
</gene>
<dbReference type="PANTHER" id="PTHR30349">
    <property type="entry name" value="PHAGE INTEGRASE-RELATED"/>
    <property type="match status" value="1"/>
</dbReference>
<dbReference type="PANTHER" id="PTHR30349:SF64">
    <property type="entry name" value="PROPHAGE INTEGRASE INTD-RELATED"/>
    <property type="match status" value="1"/>
</dbReference>
<keyword evidence="1" id="KW-0233">DNA recombination</keyword>
<organism evidence="3 4">
    <name type="scientific">Mariniphaga anaerophila</name>
    <dbReference type="NCBI Taxonomy" id="1484053"/>
    <lineage>
        <taxon>Bacteria</taxon>
        <taxon>Pseudomonadati</taxon>
        <taxon>Bacteroidota</taxon>
        <taxon>Bacteroidia</taxon>
        <taxon>Marinilabiliales</taxon>
        <taxon>Prolixibacteraceae</taxon>
        <taxon>Mariniphaga</taxon>
    </lineage>
</organism>
<dbReference type="Gene3D" id="1.10.443.10">
    <property type="entry name" value="Intergrase catalytic core"/>
    <property type="match status" value="1"/>
</dbReference>
<dbReference type="RefSeq" id="WP_072999660.1">
    <property type="nucleotide sequence ID" value="NZ_FQUM01000002.1"/>
</dbReference>
<dbReference type="STRING" id="1484053.SAMN05444274_102458"/>
<reference evidence="4" key="1">
    <citation type="submission" date="2016-11" db="EMBL/GenBank/DDBJ databases">
        <authorList>
            <person name="Varghese N."/>
            <person name="Submissions S."/>
        </authorList>
    </citation>
    <scope>NUCLEOTIDE SEQUENCE [LARGE SCALE GENOMIC DNA]</scope>
    <source>
        <strain evidence="4">DSM 26910</strain>
    </source>
</reference>
<dbReference type="InterPro" id="IPR050090">
    <property type="entry name" value="Tyrosine_recombinase_XerCD"/>
</dbReference>
<evidence type="ECO:0000256" key="1">
    <source>
        <dbReference type="ARBA" id="ARBA00023172"/>
    </source>
</evidence>
<dbReference type="GO" id="GO:0006310">
    <property type="term" value="P:DNA recombination"/>
    <property type="evidence" value="ECO:0007669"/>
    <property type="project" value="UniProtKB-KW"/>
</dbReference>
<dbReference type="EMBL" id="FQUM01000002">
    <property type="protein sequence ID" value="SHE81089.1"/>
    <property type="molecule type" value="Genomic_DNA"/>
</dbReference>
<evidence type="ECO:0000313" key="4">
    <source>
        <dbReference type="Proteomes" id="UP000184164"/>
    </source>
</evidence>